<reference evidence="2 6" key="1">
    <citation type="submission" date="2014-07" db="EMBL/GenBank/DDBJ databases">
        <title>Genome Sequence of Rhodococcus opacus Strain R7, a Biodegrader of Mono- and Polycyclic Aromatic Hydrocarbons.</title>
        <authorList>
            <person name="Di Gennaro P."/>
            <person name="Zampolli J."/>
            <person name="Presti I."/>
            <person name="Cappelletti M."/>
            <person name="D'Ursi P."/>
            <person name="Orro A."/>
            <person name="Mezzelani A."/>
            <person name="Milanesi L."/>
        </authorList>
    </citation>
    <scope>NUCLEOTIDE SEQUENCE [LARGE SCALE GENOMIC DNA]</scope>
    <source>
        <strain evidence="2 6">R7</strain>
    </source>
</reference>
<evidence type="ECO:0000313" key="6">
    <source>
        <dbReference type="Proteomes" id="UP000028488"/>
    </source>
</evidence>
<dbReference type="EMBL" id="JAPWIS010000022">
    <property type="protein sequence ID" value="MCZ4588471.1"/>
    <property type="molecule type" value="Genomic_DNA"/>
</dbReference>
<evidence type="ECO:0000313" key="7">
    <source>
        <dbReference type="Proteomes" id="UP000186108"/>
    </source>
</evidence>
<keyword evidence="8" id="KW-1185">Reference proteome</keyword>
<evidence type="ECO:0000313" key="3">
    <source>
        <dbReference type="EMBL" id="ANS29545.1"/>
    </source>
</evidence>
<keyword evidence="1" id="KW-0812">Transmembrane</keyword>
<feature type="transmembrane region" description="Helical" evidence="1">
    <location>
        <begin position="85"/>
        <end position="118"/>
    </location>
</feature>
<keyword evidence="1" id="KW-1133">Transmembrane helix</keyword>
<keyword evidence="1" id="KW-0472">Membrane</keyword>
<dbReference type="Proteomes" id="UP001231166">
    <property type="component" value="Chromosome"/>
</dbReference>
<evidence type="ECO:0000256" key="1">
    <source>
        <dbReference type="SAM" id="Phobius"/>
    </source>
</evidence>
<gene>
    <name evidence="2" type="ORF">EP51_36350</name>
    <name evidence="4" type="ORF">O4328_33225</name>
    <name evidence="5" type="ORF">Q5707_26055</name>
    <name evidence="3" type="ORF">R1CP_24410</name>
</gene>
<feature type="transmembrane region" description="Helical" evidence="1">
    <location>
        <begin position="53"/>
        <end position="73"/>
    </location>
</feature>
<dbReference type="eggNOG" id="ENOG5032TW9">
    <property type="taxonomic scope" value="Bacteria"/>
</dbReference>
<evidence type="ECO:0000313" key="4">
    <source>
        <dbReference type="EMBL" id="MCZ4588471.1"/>
    </source>
</evidence>
<dbReference type="EMBL" id="CP130953">
    <property type="protein sequence ID" value="WLF45349.1"/>
    <property type="molecule type" value="Genomic_DNA"/>
</dbReference>
<organism evidence="2 6">
    <name type="scientific">Rhodococcus opacus</name>
    <name type="common">Nocardia opaca</name>
    <dbReference type="NCBI Taxonomy" id="37919"/>
    <lineage>
        <taxon>Bacteria</taxon>
        <taxon>Bacillati</taxon>
        <taxon>Actinomycetota</taxon>
        <taxon>Actinomycetes</taxon>
        <taxon>Mycobacteriales</taxon>
        <taxon>Nocardiaceae</taxon>
        <taxon>Rhodococcus</taxon>
    </lineage>
</organism>
<name>A0A076EUQ7_RHOOP</name>
<dbReference type="Pfam" id="PF14017">
    <property type="entry name" value="DUF4233"/>
    <property type="match status" value="1"/>
</dbReference>
<proteinExistence type="predicted"/>
<reference evidence="4" key="3">
    <citation type="submission" date="2022-12" db="EMBL/GenBank/DDBJ databases">
        <authorList>
            <person name="Krivoruchko A.V."/>
            <person name="Elkin A."/>
        </authorList>
    </citation>
    <scope>NUCLEOTIDE SEQUENCE</scope>
    <source>
        <strain evidence="4">IEGM 249</strain>
    </source>
</reference>
<dbReference type="RefSeq" id="WP_005248087.1">
    <property type="nucleotide sequence ID" value="NZ_CAJUXZ010000001.1"/>
</dbReference>
<dbReference type="EMBL" id="CP009111">
    <property type="protein sequence ID" value="ANS29545.1"/>
    <property type="molecule type" value="Genomic_DNA"/>
</dbReference>
<dbReference type="InterPro" id="IPR025327">
    <property type="entry name" value="DUF4233"/>
</dbReference>
<dbReference type="EMBL" id="CP008947">
    <property type="protein sequence ID" value="AII09820.1"/>
    <property type="molecule type" value="Genomic_DNA"/>
</dbReference>
<dbReference type="Proteomes" id="UP000028488">
    <property type="component" value="Chromosome"/>
</dbReference>
<reference evidence="5" key="4">
    <citation type="submission" date="2023-07" db="EMBL/GenBank/DDBJ databases">
        <title>Genomic analysis of Rhodococcus opacus VOC-14 with glycol ethers degradation activity.</title>
        <authorList>
            <person name="Narkevich D.A."/>
            <person name="Hlushen A.M."/>
            <person name="Akhremchuk A.E."/>
            <person name="Sikolenko M.A."/>
            <person name="Valentovich L.N."/>
        </authorList>
    </citation>
    <scope>NUCLEOTIDE SEQUENCE</scope>
    <source>
        <strain evidence="5">VOC-14</strain>
    </source>
</reference>
<protein>
    <submittedName>
        <fullName evidence="4">DUF4233 domain-containing protein</fullName>
    </submittedName>
    <submittedName>
        <fullName evidence="2">Membrane protein</fullName>
    </submittedName>
</protein>
<dbReference type="PATRIC" id="fig|37919.13.peg.5138"/>
<evidence type="ECO:0000313" key="2">
    <source>
        <dbReference type="EMBL" id="AII09820.1"/>
    </source>
</evidence>
<dbReference type="Proteomes" id="UP001066327">
    <property type="component" value="Unassembled WGS sequence"/>
</dbReference>
<feature type="transmembrane region" description="Helical" evidence="1">
    <location>
        <begin position="24"/>
        <end position="46"/>
    </location>
</feature>
<dbReference type="AlphaFoldDB" id="A0A076EUQ7"/>
<evidence type="ECO:0000313" key="5">
    <source>
        <dbReference type="EMBL" id="WLF45349.1"/>
    </source>
</evidence>
<dbReference type="Proteomes" id="UP000186108">
    <property type="component" value="Chromosome"/>
</dbReference>
<dbReference type="GeneID" id="69892977"/>
<accession>A0A076EUQ7</accession>
<reference evidence="3 7" key="2">
    <citation type="submission" date="2014-07" db="EMBL/GenBank/DDBJ databases">
        <authorList>
            <person name="Zhang J.E."/>
            <person name="Yang H."/>
            <person name="Guo J."/>
            <person name="Deng Z."/>
            <person name="Luo H."/>
            <person name="Luo M."/>
            <person name="Zhao B."/>
        </authorList>
    </citation>
    <scope>NUCLEOTIDE SEQUENCE [LARGE SCALE GENOMIC DNA]</scope>
    <source>
        <strain evidence="3 7">1CP</strain>
    </source>
</reference>
<evidence type="ECO:0000313" key="8">
    <source>
        <dbReference type="Proteomes" id="UP001066327"/>
    </source>
</evidence>
<sequence length="136" mass="14697">MSEPDSSASEPEFGPPTKDPWKGFRGVVAGSLILEAIVVLLALPVVATVGGGLTWWSGTYLVGLAVLMILGAGLQGRPWAMKYNLLLQVGLLLGFFVHVSIGSVGVVFAILWGYLLYFRRNVRQRMERGLLPGQRG</sequence>